<evidence type="ECO:0000313" key="3">
    <source>
        <dbReference type="Proteomes" id="UP000708208"/>
    </source>
</evidence>
<dbReference type="EMBL" id="CAJVCH010543897">
    <property type="protein sequence ID" value="CAG7827534.1"/>
    <property type="molecule type" value="Genomic_DNA"/>
</dbReference>
<dbReference type="Proteomes" id="UP000708208">
    <property type="component" value="Unassembled WGS sequence"/>
</dbReference>
<feature type="region of interest" description="Disordered" evidence="1">
    <location>
        <begin position="268"/>
        <end position="323"/>
    </location>
</feature>
<proteinExistence type="predicted"/>
<organism evidence="2 3">
    <name type="scientific">Allacma fusca</name>
    <dbReference type="NCBI Taxonomy" id="39272"/>
    <lineage>
        <taxon>Eukaryota</taxon>
        <taxon>Metazoa</taxon>
        <taxon>Ecdysozoa</taxon>
        <taxon>Arthropoda</taxon>
        <taxon>Hexapoda</taxon>
        <taxon>Collembola</taxon>
        <taxon>Symphypleona</taxon>
        <taxon>Sminthuridae</taxon>
        <taxon>Allacma</taxon>
    </lineage>
</organism>
<evidence type="ECO:0000256" key="1">
    <source>
        <dbReference type="SAM" id="MobiDB-lite"/>
    </source>
</evidence>
<protein>
    <submittedName>
        <fullName evidence="2">Uncharacterized protein</fullName>
    </submittedName>
</protein>
<comment type="caution">
    <text evidence="2">The sequence shown here is derived from an EMBL/GenBank/DDBJ whole genome shotgun (WGS) entry which is preliminary data.</text>
</comment>
<sequence length="545" mass="59820">MRSGIQNKMSGIKRTPANSNLSQNGVNVSYGILTRPATPGSPLRSVNNSTNLEDLSHHFRRLSTRTDAKHGSNSNSSFTGAGDETFNFQSENCKCQRIEKPIEGQNGAESQPLERNDQSPERTPAITDFSKVHEVQSTAIKVAYFDPVESSKPKRVQNRHARACEVQGNDNIDDDEFSSSELRDELEEEEFTPQSPCNPIPVNEKSFYTLDNAQLCPELRKPVLNSKNITPLFQPMAAPPLAVSMNVRPPNPPESAYASCNTGLDTVCNPQTDQRGNQNCNPSSIQGSHPQKGRPATQVNQMTAPNPNSFPNLGTESGYRCPRPQSQMQRENFIGQIPAIYPQVPPSAWSPNNNNNSTNYCPPGFSTSGYGGLRKATTYPPNPDCQRKFTAYSQSFSRAQTAPGFQIYQMPGQGNLTVPPRTAQNMLYQMGLARPPTGTTLTAPLDSYTTNCSASMPEQAPRETPVPGPVPGTENPYGHFSNNCNFFIYNVPPGMVNGWEPSETMLNPENDTGIDYTLHGVAAGQGFEGPKFYKPNLYPIPRYIS</sequence>
<gene>
    <name evidence="2" type="ORF">AFUS01_LOCUS37516</name>
</gene>
<accession>A0A8J2PL21</accession>
<evidence type="ECO:0000313" key="2">
    <source>
        <dbReference type="EMBL" id="CAG7827534.1"/>
    </source>
</evidence>
<feature type="region of interest" description="Disordered" evidence="1">
    <location>
        <begin position="101"/>
        <end position="123"/>
    </location>
</feature>
<feature type="compositionally biased region" description="Polar residues" evidence="1">
    <location>
        <begin position="297"/>
        <end position="315"/>
    </location>
</feature>
<feature type="compositionally biased region" description="Polar residues" evidence="1">
    <location>
        <begin position="16"/>
        <end position="25"/>
    </location>
</feature>
<reference evidence="2" key="1">
    <citation type="submission" date="2021-06" db="EMBL/GenBank/DDBJ databases">
        <authorList>
            <person name="Hodson N. C."/>
            <person name="Mongue J. A."/>
            <person name="Jaron S. K."/>
        </authorList>
    </citation>
    <scope>NUCLEOTIDE SEQUENCE</scope>
</reference>
<dbReference type="AlphaFoldDB" id="A0A8J2PL21"/>
<feature type="region of interest" description="Disordered" evidence="1">
    <location>
        <begin position="1"/>
        <end position="25"/>
    </location>
</feature>
<name>A0A8J2PL21_9HEXA</name>
<feature type="region of interest" description="Disordered" evidence="1">
    <location>
        <begin position="64"/>
        <end position="83"/>
    </location>
</feature>
<feature type="compositionally biased region" description="Polar residues" evidence="1">
    <location>
        <begin position="268"/>
        <end position="289"/>
    </location>
</feature>
<keyword evidence="3" id="KW-1185">Reference proteome</keyword>